<evidence type="ECO:0000256" key="6">
    <source>
        <dbReference type="ARBA" id="ARBA00022989"/>
    </source>
</evidence>
<keyword evidence="6 11" id="KW-1133">Transmembrane helix</keyword>
<dbReference type="PANTHER" id="PTHR46473:SF22">
    <property type="entry name" value="ELRR (EXTRACELLULAR LEUCINE-RICH REPEAT) ONLY"/>
    <property type="match status" value="1"/>
</dbReference>
<comment type="caution">
    <text evidence="15">The sequence shown here is derived from an EMBL/GenBank/DDBJ whole genome shotgun (WGS) entry which is preliminary data.</text>
</comment>
<reference evidence="15" key="1">
    <citation type="submission" date="2021-02" db="EMBL/GenBank/DDBJ databases">
        <authorList>
            <person name="Nowell W R."/>
        </authorList>
    </citation>
    <scope>NUCLEOTIDE SEQUENCE</scope>
</reference>
<dbReference type="Proteomes" id="UP000663855">
    <property type="component" value="Unassembled WGS sequence"/>
</dbReference>
<evidence type="ECO:0000313" key="14">
    <source>
        <dbReference type="EMBL" id="CAF1213038.1"/>
    </source>
</evidence>
<name>A0A816RM96_9BILA</name>
<feature type="chain" id="PRO_5035689328" evidence="12">
    <location>
        <begin position="17"/>
        <end position="625"/>
    </location>
</feature>
<comment type="subcellular location">
    <subcellularLocation>
        <location evidence="1">Cell membrane</location>
        <topology evidence="1">Single-pass membrane protein</topology>
    </subcellularLocation>
</comment>
<evidence type="ECO:0000256" key="1">
    <source>
        <dbReference type="ARBA" id="ARBA00004162"/>
    </source>
</evidence>
<dbReference type="EMBL" id="CAJNRE010008873">
    <property type="protein sequence ID" value="CAF2077360.1"/>
    <property type="molecule type" value="Genomic_DNA"/>
</dbReference>
<keyword evidence="9" id="KW-1015">Disulfide bond</keyword>
<evidence type="ECO:0000256" key="2">
    <source>
        <dbReference type="ARBA" id="ARBA00022448"/>
    </source>
</evidence>
<dbReference type="EMBL" id="CAJNOW010000030">
    <property type="protein sequence ID" value="CAF1213038.1"/>
    <property type="molecule type" value="Genomic_DNA"/>
</dbReference>
<dbReference type="InterPro" id="IPR051432">
    <property type="entry name" value="KCNMA1_auxiliary"/>
</dbReference>
<dbReference type="InterPro" id="IPR032675">
    <property type="entry name" value="LRR_dom_sf"/>
</dbReference>
<evidence type="ECO:0000256" key="3">
    <source>
        <dbReference type="ARBA" id="ARBA00022475"/>
    </source>
</evidence>
<evidence type="ECO:0000256" key="7">
    <source>
        <dbReference type="ARBA" id="ARBA00023065"/>
    </source>
</evidence>
<evidence type="ECO:0000256" key="4">
    <source>
        <dbReference type="ARBA" id="ARBA00022692"/>
    </source>
</evidence>
<dbReference type="GO" id="GO:0034220">
    <property type="term" value="P:monoatomic ion transmembrane transport"/>
    <property type="evidence" value="ECO:0007669"/>
    <property type="project" value="UniProtKB-KW"/>
</dbReference>
<accession>A0A816RM96</accession>
<evidence type="ECO:0000256" key="8">
    <source>
        <dbReference type="ARBA" id="ARBA00023136"/>
    </source>
</evidence>
<dbReference type="OrthoDB" id="1055097at2759"/>
<dbReference type="Proteomes" id="UP000663834">
    <property type="component" value="Unassembled WGS sequence"/>
</dbReference>
<feature type="signal peptide" evidence="12">
    <location>
        <begin position="1"/>
        <end position="16"/>
    </location>
</feature>
<keyword evidence="10" id="KW-0407">Ion channel</keyword>
<feature type="transmembrane region" description="Helical" evidence="11">
    <location>
        <begin position="505"/>
        <end position="531"/>
    </location>
</feature>
<evidence type="ECO:0000256" key="9">
    <source>
        <dbReference type="ARBA" id="ARBA00023157"/>
    </source>
</evidence>
<dbReference type="PANTHER" id="PTHR46473">
    <property type="entry name" value="GH08155P"/>
    <property type="match status" value="1"/>
</dbReference>
<gene>
    <name evidence="13" type="ORF">CJN711_LOCUS191</name>
    <name evidence="14" type="ORF">KQP761_LOCUS428</name>
    <name evidence="15" type="ORF">MBJ925_LOCUS17874</name>
</gene>
<evidence type="ECO:0000256" key="12">
    <source>
        <dbReference type="SAM" id="SignalP"/>
    </source>
</evidence>
<keyword evidence="8 11" id="KW-0472">Membrane</keyword>
<dbReference type="AlphaFoldDB" id="A0A816RM96"/>
<dbReference type="GO" id="GO:0005886">
    <property type="term" value="C:plasma membrane"/>
    <property type="evidence" value="ECO:0007669"/>
    <property type="project" value="UniProtKB-SubCell"/>
</dbReference>
<dbReference type="Gene3D" id="3.80.10.10">
    <property type="entry name" value="Ribonuclease Inhibitor"/>
    <property type="match status" value="2"/>
</dbReference>
<keyword evidence="3" id="KW-1003">Cell membrane</keyword>
<keyword evidence="4 11" id="KW-0812">Transmembrane</keyword>
<dbReference type="PROSITE" id="PS51450">
    <property type="entry name" value="LRR"/>
    <property type="match status" value="1"/>
</dbReference>
<dbReference type="Proteomes" id="UP000663824">
    <property type="component" value="Unassembled WGS sequence"/>
</dbReference>
<keyword evidence="7" id="KW-0406">Ion transport</keyword>
<evidence type="ECO:0000313" key="13">
    <source>
        <dbReference type="EMBL" id="CAF0956211.1"/>
    </source>
</evidence>
<organism evidence="15 16">
    <name type="scientific">Rotaria magnacalcarata</name>
    <dbReference type="NCBI Taxonomy" id="392030"/>
    <lineage>
        <taxon>Eukaryota</taxon>
        <taxon>Metazoa</taxon>
        <taxon>Spiralia</taxon>
        <taxon>Gnathifera</taxon>
        <taxon>Rotifera</taxon>
        <taxon>Eurotatoria</taxon>
        <taxon>Bdelloidea</taxon>
        <taxon>Philodinida</taxon>
        <taxon>Philodinidae</taxon>
        <taxon>Rotaria</taxon>
    </lineage>
</organism>
<dbReference type="SUPFAM" id="SSF52058">
    <property type="entry name" value="L domain-like"/>
    <property type="match status" value="1"/>
</dbReference>
<dbReference type="InterPro" id="IPR001611">
    <property type="entry name" value="Leu-rich_rpt"/>
</dbReference>
<evidence type="ECO:0000256" key="11">
    <source>
        <dbReference type="SAM" id="Phobius"/>
    </source>
</evidence>
<evidence type="ECO:0000256" key="5">
    <source>
        <dbReference type="ARBA" id="ARBA00022729"/>
    </source>
</evidence>
<evidence type="ECO:0000313" key="15">
    <source>
        <dbReference type="EMBL" id="CAF2077360.1"/>
    </source>
</evidence>
<sequence length="625" mass="72724">MFLFLILFILLNSINSCPLTDNYLSRCHCEILTNGESYIKCHEKTLNEVPIFKRSFPYDRLILSNNNIKNLTRSAFDTIKTIRRINLENNSISFIDNDLLRLLGNYLEELIITGDNIINSLEFLTRYPLKNLRILKLHGFNLSEVNLENVFLNMTKLEILSLPSCQLRQIPNLKNIHQLDLENNQISNTVHLSTSYVHLNLAKNFISSIILENNTQLISLNLTENILNEFSMNSIENQNLQDINLSQNYLASFNFSILNDQLLNLNLNSNRLLSLNLIVIPTNLLSLSTSNNLIKQIKFSNRYSSLVNLDLSSNQLKSIEKHFLFEKLNYLNLENNPLDCSCQLEWLKTLILNQNKLNATTWTCRSNASPVSFLSFDFQCSSISVPRVQIFNISYVKISFQYGLYIQWSIIDDKNILDYLQISISEPFYLSPKISPNQTEIFLSNQIQLNQQYHLCLILLHKYARDKYCRVFQTDKLIILRSNEIILERNEQNAIQTKDHIDINLFIMLIGSCIGGFITFILILTCFYLCIQIHKYKLKKNKDKTISYYTKNSNLHYPIYHTHSTTCPYHHENLSNSTDTSQIDTSLSTTNLKHIYQTIDNHDYSSLTGESQVFDLWNQSLKHKR</sequence>
<proteinExistence type="predicted"/>
<dbReference type="EMBL" id="CAJNOV010000018">
    <property type="protein sequence ID" value="CAF0956211.1"/>
    <property type="molecule type" value="Genomic_DNA"/>
</dbReference>
<evidence type="ECO:0000256" key="10">
    <source>
        <dbReference type="ARBA" id="ARBA00023303"/>
    </source>
</evidence>
<evidence type="ECO:0000313" key="16">
    <source>
        <dbReference type="Proteomes" id="UP000663824"/>
    </source>
</evidence>
<keyword evidence="2" id="KW-0813">Transport</keyword>
<protein>
    <submittedName>
        <fullName evidence="15">Uncharacterized protein</fullName>
    </submittedName>
</protein>
<keyword evidence="5 12" id="KW-0732">Signal</keyword>